<proteinExistence type="inferred from homology"/>
<feature type="chain" id="PRO_5012466080" description="Serine protease" evidence="2">
    <location>
        <begin position="19"/>
        <end position="579"/>
    </location>
</feature>
<dbReference type="OrthoDB" id="425534at2759"/>
<comment type="caution">
    <text evidence="3">The sequence shown here is derived from an EMBL/GenBank/DDBJ whole genome shotgun (WGS) entry which is preliminary data.</text>
</comment>
<evidence type="ECO:0000256" key="1">
    <source>
        <dbReference type="ARBA" id="ARBA00008645"/>
    </source>
</evidence>
<dbReference type="AlphaFoldDB" id="A0A225VAP5"/>
<evidence type="ECO:0000313" key="4">
    <source>
        <dbReference type="Proteomes" id="UP000198211"/>
    </source>
</evidence>
<dbReference type="Gene3D" id="3.40.50.1820">
    <property type="entry name" value="alpha/beta hydrolase"/>
    <property type="match status" value="1"/>
</dbReference>
<sequence>MKLYHVVAMAMVATSVSASNSTTSPPLNGWYPCSEYTFSDEGSSTGKDAQCAVYSAPLCYPGICTTPEGVNPEVDVFVKRIPATAGNPETASNVWLLQGGPGASSTDLEGSMVTLHSQLEGAINVYTMDHRGTGRSTLLDCVAAQVTTTGSLFGALIDPSEVPACAEDLHIKYGDLASFSVTTAATDLATFISKYTNGKNTIVYGVSYGTVFTDRLMQLAPPEVTGYVLDGVAVSSGASANEFFSLAHWDTNFGEVSEAFMDLCEDDIECKGRFQPNGLNNTLQGLIDQFDNDPNSTCAALVNSTQNLGTPTPSLGLRSVLGSALMDSYLRTLIPPVVYRLQRCSPDDLNIIALFFSSVVAIMRAKTQDSAFESTLLYNLIVYSELWESPSPSLSELKTRITKAKMSSEGGVYAMAPQYCAFSKEKSKSCDEFNVSNYNADGIVYKRDQYWNKTATIPSQASVLLMSGKLDPQTPNKYAEYLFNALKGDKKELIAFDYASHGTVWTTWMESGGMSSETCGMKVLASYVLNGGDLARLDKSCVDEMPAFNLTIPDDYVTGYLATDDAYDGVFNSSYVSSS</sequence>
<evidence type="ECO:0000313" key="3">
    <source>
        <dbReference type="EMBL" id="OWZ02019.1"/>
    </source>
</evidence>
<comment type="similarity">
    <text evidence="1">Belongs to the AB hydrolase superfamily.</text>
</comment>
<dbReference type="InterPro" id="IPR029058">
    <property type="entry name" value="AB_hydrolase_fold"/>
</dbReference>
<evidence type="ECO:0000256" key="2">
    <source>
        <dbReference type="SAM" id="SignalP"/>
    </source>
</evidence>
<dbReference type="Proteomes" id="UP000198211">
    <property type="component" value="Unassembled WGS sequence"/>
</dbReference>
<keyword evidence="4" id="KW-1185">Reference proteome</keyword>
<dbReference type="SUPFAM" id="SSF53474">
    <property type="entry name" value="alpha/beta-Hydrolases"/>
    <property type="match status" value="1"/>
</dbReference>
<evidence type="ECO:0008006" key="5">
    <source>
        <dbReference type="Google" id="ProtNLM"/>
    </source>
</evidence>
<accession>A0A225VAP5</accession>
<dbReference type="PANTHER" id="PTHR43039">
    <property type="entry name" value="ESTERASE-RELATED"/>
    <property type="match status" value="1"/>
</dbReference>
<organism evidence="3 4">
    <name type="scientific">Phytophthora megakarya</name>
    <dbReference type="NCBI Taxonomy" id="4795"/>
    <lineage>
        <taxon>Eukaryota</taxon>
        <taxon>Sar</taxon>
        <taxon>Stramenopiles</taxon>
        <taxon>Oomycota</taxon>
        <taxon>Peronosporomycetes</taxon>
        <taxon>Peronosporales</taxon>
        <taxon>Peronosporaceae</taxon>
        <taxon>Phytophthora</taxon>
    </lineage>
</organism>
<dbReference type="STRING" id="4795.A0A225VAP5"/>
<keyword evidence="2" id="KW-0732">Signal</keyword>
<name>A0A225VAP5_9STRA</name>
<feature type="signal peptide" evidence="2">
    <location>
        <begin position="1"/>
        <end position="18"/>
    </location>
</feature>
<protein>
    <recommendedName>
        <fullName evidence="5">Serine protease</fullName>
    </recommendedName>
</protein>
<dbReference type="EMBL" id="NBNE01006458">
    <property type="protein sequence ID" value="OWZ02019.1"/>
    <property type="molecule type" value="Genomic_DNA"/>
</dbReference>
<gene>
    <name evidence="3" type="ORF">PHMEG_00026498</name>
</gene>
<reference evidence="4" key="1">
    <citation type="submission" date="2017-03" db="EMBL/GenBank/DDBJ databases">
        <title>Phytopthora megakarya and P. palmivora, two closely related causual agents of cacao black pod achieved similar genome size and gene model numbers by different mechanisms.</title>
        <authorList>
            <person name="Ali S."/>
            <person name="Shao J."/>
            <person name="Larry D.J."/>
            <person name="Kronmiller B."/>
            <person name="Shen D."/>
            <person name="Strem M.D."/>
            <person name="Melnick R.L."/>
            <person name="Guiltinan M.J."/>
            <person name="Tyler B.M."/>
            <person name="Meinhardt L.W."/>
            <person name="Bailey B.A."/>
        </authorList>
    </citation>
    <scope>NUCLEOTIDE SEQUENCE [LARGE SCALE GENOMIC DNA]</scope>
    <source>
        <strain evidence="4">zdho120</strain>
    </source>
</reference>